<dbReference type="RefSeq" id="WP_168923136.1">
    <property type="nucleotide sequence ID" value="NZ_CP051461.1"/>
</dbReference>
<accession>A0A6H2HCP1</accession>
<evidence type="ECO:0000313" key="1">
    <source>
        <dbReference type="EMBL" id="QJC57651.1"/>
    </source>
</evidence>
<dbReference type="KEGG" id="pvac:HC248_02981"/>
<organism evidence="1 2">
    <name type="scientific">Polaromonas vacuolata</name>
    <dbReference type="NCBI Taxonomy" id="37448"/>
    <lineage>
        <taxon>Bacteria</taxon>
        <taxon>Pseudomonadati</taxon>
        <taxon>Pseudomonadota</taxon>
        <taxon>Betaproteobacteria</taxon>
        <taxon>Burkholderiales</taxon>
        <taxon>Comamonadaceae</taxon>
        <taxon>Polaromonas</taxon>
    </lineage>
</organism>
<proteinExistence type="predicted"/>
<dbReference type="Pfam" id="PF14384">
    <property type="entry name" value="BrnA_antitoxin"/>
    <property type="match status" value="1"/>
</dbReference>
<dbReference type="AlphaFoldDB" id="A0A6H2HCP1"/>
<sequence>MNAKKHASAHTFKSDLERVDTHQLHASEYDDLPDLTDEMLARATVNKGGRPKLNAPKVLLSVPYSQEVVAYFRATGDGWQNRMDKVLSQYVSEHPLTSSPLPTDT</sequence>
<protein>
    <recommendedName>
        <fullName evidence="3">BrnA antitoxin of type II toxin-antitoxin system</fullName>
    </recommendedName>
</protein>
<name>A0A6H2HCP1_9BURK</name>
<dbReference type="EMBL" id="CP051461">
    <property type="protein sequence ID" value="QJC57651.1"/>
    <property type="molecule type" value="Genomic_DNA"/>
</dbReference>
<evidence type="ECO:0008006" key="3">
    <source>
        <dbReference type="Google" id="ProtNLM"/>
    </source>
</evidence>
<dbReference type="InterPro" id="IPR025528">
    <property type="entry name" value="BrnA_antitoxin"/>
</dbReference>
<reference evidence="1 2" key="1">
    <citation type="submission" date="2020-04" db="EMBL/GenBank/DDBJ databases">
        <title>Complete genome of a Psychrophilic, Marine, Gas Vacuolate Bacterium Polaromonas vacuolata KCTC 22033T.</title>
        <authorList>
            <person name="Hwang K."/>
            <person name="Kim K.M."/>
        </authorList>
    </citation>
    <scope>NUCLEOTIDE SEQUENCE [LARGE SCALE GENOMIC DNA]</scope>
    <source>
        <strain evidence="1 2">KCTC 22033</strain>
    </source>
</reference>
<dbReference type="Proteomes" id="UP000502041">
    <property type="component" value="Chromosome"/>
</dbReference>
<evidence type="ECO:0000313" key="2">
    <source>
        <dbReference type="Proteomes" id="UP000502041"/>
    </source>
</evidence>
<gene>
    <name evidence="1" type="ORF">HC248_02981</name>
</gene>
<keyword evidence="2" id="KW-1185">Reference proteome</keyword>